<gene>
    <name evidence="2" type="ORF">FEHR0123_LOCUS3341</name>
</gene>
<feature type="region of interest" description="Disordered" evidence="1">
    <location>
        <begin position="1"/>
        <end position="43"/>
    </location>
</feature>
<evidence type="ECO:0000256" key="1">
    <source>
        <dbReference type="SAM" id="MobiDB-lite"/>
    </source>
</evidence>
<protein>
    <submittedName>
        <fullName evidence="2">Uncharacterized protein</fullName>
    </submittedName>
</protein>
<organism evidence="2">
    <name type="scientific">Favella ehrenbergii</name>
    <dbReference type="NCBI Taxonomy" id="182087"/>
    <lineage>
        <taxon>Eukaryota</taxon>
        <taxon>Sar</taxon>
        <taxon>Alveolata</taxon>
        <taxon>Ciliophora</taxon>
        <taxon>Intramacronucleata</taxon>
        <taxon>Spirotrichea</taxon>
        <taxon>Choreotrichia</taxon>
        <taxon>Tintinnida</taxon>
        <taxon>Xystonellidae</taxon>
        <taxon>Favella</taxon>
    </lineage>
</organism>
<accession>A0A7S3HXY4</accession>
<name>A0A7S3HXY4_9SPIT</name>
<dbReference type="EMBL" id="HBIE01010918">
    <property type="protein sequence ID" value="CAE0308432.1"/>
    <property type="molecule type" value="Transcribed_RNA"/>
</dbReference>
<sequence length="149" mass="17183">MAARRPHTAYTADDLLRKMPGWKPPTIPGEEAEPPAPEMGRESSLPEFKLSNSFNFASKNAADSVRQQQLEEIQSIRDYLARPHTKRDEKDKTYINIPVMKTFERAILMPSEAQSDLMTKRYPTYGEFLMVNPFPKKKKKKKGKKGKKR</sequence>
<proteinExistence type="predicted"/>
<dbReference type="AlphaFoldDB" id="A0A7S3HXY4"/>
<reference evidence="2" key="1">
    <citation type="submission" date="2021-01" db="EMBL/GenBank/DDBJ databases">
        <authorList>
            <person name="Corre E."/>
            <person name="Pelletier E."/>
            <person name="Niang G."/>
            <person name="Scheremetjew M."/>
            <person name="Finn R."/>
            <person name="Kale V."/>
            <person name="Holt S."/>
            <person name="Cochrane G."/>
            <person name="Meng A."/>
            <person name="Brown T."/>
            <person name="Cohen L."/>
        </authorList>
    </citation>
    <scope>NUCLEOTIDE SEQUENCE</scope>
    <source>
        <strain evidence="2">Fehren 1</strain>
    </source>
</reference>
<evidence type="ECO:0000313" key="2">
    <source>
        <dbReference type="EMBL" id="CAE0308432.1"/>
    </source>
</evidence>